<accession>A0A7T8KFS3</accession>
<dbReference type="Proteomes" id="UP000595437">
    <property type="component" value="Chromosome 5"/>
</dbReference>
<evidence type="ECO:0000313" key="3">
    <source>
        <dbReference type="Proteomes" id="UP000595437"/>
    </source>
</evidence>
<keyword evidence="3" id="KW-1185">Reference proteome</keyword>
<reference evidence="3" key="1">
    <citation type="submission" date="2021-01" db="EMBL/GenBank/DDBJ databases">
        <title>Caligus Genome Assembly.</title>
        <authorList>
            <person name="Gallardo-Escarate C."/>
        </authorList>
    </citation>
    <scope>NUCLEOTIDE SEQUENCE [LARGE SCALE GENOMIC DNA]</scope>
</reference>
<organism evidence="2 3">
    <name type="scientific">Caligus rogercresseyi</name>
    <name type="common">Sea louse</name>
    <dbReference type="NCBI Taxonomy" id="217165"/>
    <lineage>
        <taxon>Eukaryota</taxon>
        <taxon>Metazoa</taxon>
        <taxon>Ecdysozoa</taxon>
        <taxon>Arthropoda</taxon>
        <taxon>Crustacea</taxon>
        <taxon>Multicrustacea</taxon>
        <taxon>Hexanauplia</taxon>
        <taxon>Copepoda</taxon>
        <taxon>Siphonostomatoida</taxon>
        <taxon>Caligidae</taxon>
        <taxon>Caligus</taxon>
    </lineage>
</organism>
<sequence>MSPSPSPRSLPPLRPKCFAAQEDAAGGPVAAAGGFGGSQSFGASSQSQSVAPLSSYGK</sequence>
<gene>
    <name evidence="2" type="ORF">FKW44_008175</name>
</gene>
<proteinExistence type="predicted"/>
<name>A0A7T8KFS3_CALRO</name>
<dbReference type="EMBL" id="CP045894">
    <property type="protein sequence ID" value="QQP55104.1"/>
    <property type="molecule type" value="Genomic_DNA"/>
</dbReference>
<evidence type="ECO:0000256" key="1">
    <source>
        <dbReference type="SAM" id="MobiDB-lite"/>
    </source>
</evidence>
<dbReference type="AlphaFoldDB" id="A0A7T8KFS3"/>
<evidence type="ECO:0000313" key="2">
    <source>
        <dbReference type="EMBL" id="QQP55104.1"/>
    </source>
</evidence>
<protein>
    <submittedName>
        <fullName evidence="2">Uncharacterized protein</fullName>
    </submittedName>
</protein>
<feature type="region of interest" description="Disordered" evidence="1">
    <location>
        <begin position="25"/>
        <end position="58"/>
    </location>
</feature>
<feature type="compositionally biased region" description="Low complexity" evidence="1">
    <location>
        <begin position="40"/>
        <end position="58"/>
    </location>
</feature>